<protein>
    <recommendedName>
        <fullName evidence="3 6">beta-glucosidase</fullName>
        <ecNumber evidence="3 6">3.2.1.21</ecNumber>
    </recommendedName>
</protein>
<evidence type="ECO:0000256" key="6">
    <source>
        <dbReference type="RuleBase" id="RU361161"/>
    </source>
</evidence>
<evidence type="ECO:0000313" key="8">
    <source>
        <dbReference type="EMBL" id="OZJ02388.1"/>
    </source>
</evidence>
<dbReference type="EC" id="3.2.1.21" evidence="3 6"/>
<dbReference type="InterPro" id="IPR050288">
    <property type="entry name" value="Cellulose_deg_GH3"/>
</dbReference>
<dbReference type="Gene3D" id="2.60.120.260">
    <property type="entry name" value="Galactose-binding domain-like"/>
    <property type="match status" value="1"/>
</dbReference>
<keyword evidence="5 6" id="KW-0326">Glycosidase</keyword>
<keyword evidence="6" id="KW-0119">Carbohydrate metabolism</keyword>
<dbReference type="Gene3D" id="3.20.20.300">
    <property type="entry name" value="Glycoside hydrolase, family 3, N-terminal domain"/>
    <property type="match status" value="1"/>
</dbReference>
<keyword evidence="4 6" id="KW-0378">Hydrolase</keyword>
<organism evidence="8 9">
    <name type="scientific">Bifiguratus adelaidae</name>
    <dbReference type="NCBI Taxonomy" id="1938954"/>
    <lineage>
        <taxon>Eukaryota</taxon>
        <taxon>Fungi</taxon>
        <taxon>Fungi incertae sedis</taxon>
        <taxon>Mucoromycota</taxon>
        <taxon>Mucoromycotina</taxon>
        <taxon>Endogonomycetes</taxon>
        <taxon>Endogonales</taxon>
        <taxon>Endogonales incertae sedis</taxon>
        <taxon>Bifiguratus</taxon>
    </lineage>
</organism>
<sequence length="825" mass="91717">MDIGKIVSKLTLEEKVSLLAGKDWWSTVGIPEKGVPSIKTTDGPNGARGGTFSVKSACLPTGVCLGATFNIDLLEQIGKVLAEETRTKNARILLGPTVNIHRTVLAGRNFECYSEDPFLSGKLAAAYVRGLQGEKIAATIKHFVANDQETERMSISSEITERALREIYLMPFYIALKESDPWCLMTSYNKVNGQYASENAHTLHHILRGEWAYDGLVISDWFGTYSTEDAVNAGLDLEMPGPGLWRREKVLKAVQQGRIKEETIDHSVRRLLQVMEKTGWFKDAFDVFSTPERAIDVPEHHEILRNAAAEGMVLLKNNNSILPLDISKIKSIAVIGLSAKKPIYLGGGSSSVRPHYVISPLEAIQEIAAPYNVEVNYAQGAYTHSLIPYLAEDRLITLDGKEEGMMIEFFDNDDLQGEVKATKFYPNSRYKCNAIMPAGIDANHYSCRGTCRFEAPVDGEYTIGLVAAGPANMFVNGKKILSMNKMIIPGAYFTTRENEETVKITLKANMIYTITVEYRVTYRRPAVGFQIGVLEPIDDLIVENAAKVAEKADIALVFTGLNFEWESEGFDRSSMDLSGRQNELIRACAAANSKTIVVNNSGSPITMPWLDEVQGFLQAWFPGQECGHAIADILFGQRDPGGRLPTTFPKRLEDTPAFINFPGENGKVVYGEGLYVGYRYYDKTSTDVLFPFGFGLSYTTYKYSDATVQQQAETADNVSVNVTVNVTNTGSRTGQEVVQVYVHDKLAKLSRPDKELKGFAKIRLNPGETKQVSITLDRMAFGYYDDKTEHFVAEEGDFDIIIARSSKDIVQNLHFTLKKTMQWVY</sequence>
<dbReference type="SUPFAM" id="SSF51445">
    <property type="entry name" value="(Trans)glycosidases"/>
    <property type="match status" value="1"/>
</dbReference>
<dbReference type="Pfam" id="PF00933">
    <property type="entry name" value="Glyco_hydro_3"/>
    <property type="match status" value="1"/>
</dbReference>
<dbReference type="SMART" id="SM00758">
    <property type="entry name" value="PA14"/>
    <property type="match status" value="1"/>
</dbReference>
<dbReference type="SMART" id="SM01217">
    <property type="entry name" value="Fn3_like"/>
    <property type="match status" value="1"/>
</dbReference>
<proteinExistence type="inferred from homology"/>
<dbReference type="InterPro" id="IPR011658">
    <property type="entry name" value="PA14_dom"/>
</dbReference>
<dbReference type="FunFam" id="2.60.40.10:FF:000495">
    <property type="entry name" value="Periplasmic beta-glucosidase"/>
    <property type="match status" value="1"/>
</dbReference>
<evidence type="ECO:0000256" key="5">
    <source>
        <dbReference type="ARBA" id="ARBA00023295"/>
    </source>
</evidence>
<comment type="pathway">
    <text evidence="6">Glycan metabolism; cellulose degradation.</text>
</comment>
<dbReference type="Pfam" id="PF07691">
    <property type="entry name" value="PA14"/>
    <property type="match status" value="1"/>
</dbReference>
<dbReference type="InterPro" id="IPR036881">
    <property type="entry name" value="Glyco_hydro_3_C_sf"/>
</dbReference>
<dbReference type="InterPro" id="IPR017853">
    <property type="entry name" value="GH"/>
</dbReference>
<name>A0A261XVM8_9FUNG</name>
<dbReference type="SUPFAM" id="SSF52279">
    <property type="entry name" value="Beta-D-glucan exohydrolase, C-terminal domain"/>
    <property type="match status" value="1"/>
</dbReference>
<dbReference type="PRINTS" id="PR00133">
    <property type="entry name" value="GLHYDRLASE3"/>
</dbReference>
<comment type="caution">
    <text evidence="8">The sequence shown here is derived from an EMBL/GenBank/DDBJ whole genome shotgun (WGS) entry which is preliminary data.</text>
</comment>
<evidence type="ECO:0000256" key="2">
    <source>
        <dbReference type="ARBA" id="ARBA00005336"/>
    </source>
</evidence>
<dbReference type="PANTHER" id="PTHR42715:SF3">
    <property type="entry name" value="BETA-GLUCOSIDASE B-RELATED"/>
    <property type="match status" value="1"/>
</dbReference>
<dbReference type="InterPro" id="IPR037524">
    <property type="entry name" value="PA14/GLEYA"/>
</dbReference>
<dbReference type="UniPathway" id="UPA00696"/>
<dbReference type="InterPro" id="IPR036962">
    <property type="entry name" value="Glyco_hydro_3_N_sf"/>
</dbReference>
<keyword evidence="9" id="KW-1185">Reference proteome</keyword>
<dbReference type="InterPro" id="IPR026891">
    <property type="entry name" value="Fn3-like"/>
</dbReference>
<dbReference type="GO" id="GO:0008422">
    <property type="term" value="F:beta-glucosidase activity"/>
    <property type="evidence" value="ECO:0007669"/>
    <property type="project" value="UniProtKB-EC"/>
</dbReference>
<dbReference type="OrthoDB" id="416222at2759"/>
<accession>A0A261XVM8</accession>
<dbReference type="Pfam" id="PF01915">
    <property type="entry name" value="Glyco_hydro_3_C"/>
    <property type="match status" value="1"/>
</dbReference>
<evidence type="ECO:0000256" key="1">
    <source>
        <dbReference type="ARBA" id="ARBA00000448"/>
    </source>
</evidence>
<evidence type="ECO:0000259" key="7">
    <source>
        <dbReference type="PROSITE" id="PS51820"/>
    </source>
</evidence>
<dbReference type="InterPro" id="IPR002772">
    <property type="entry name" value="Glyco_hydro_3_C"/>
</dbReference>
<reference evidence="8 9" key="1">
    <citation type="journal article" date="2017" name="Mycologia">
        <title>Bifiguratus adelaidae, gen. et sp. nov., a new member of Mucoromycotina in endophytic and soil-dwelling habitats.</title>
        <authorList>
            <person name="Torres-Cruz T.J."/>
            <person name="Billingsley Tobias T.L."/>
            <person name="Almatruk M."/>
            <person name="Hesse C."/>
            <person name="Kuske C.R."/>
            <person name="Desiro A."/>
            <person name="Benucci G.M."/>
            <person name="Bonito G."/>
            <person name="Stajich J.E."/>
            <person name="Dunlap C."/>
            <person name="Arnold A.E."/>
            <person name="Porras-Alfaro A."/>
        </authorList>
    </citation>
    <scope>NUCLEOTIDE SEQUENCE [LARGE SCALE GENOMIC DNA]</scope>
    <source>
        <strain evidence="8 9">AZ0501</strain>
    </source>
</reference>
<comment type="similarity">
    <text evidence="2 6">Belongs to the glycosyl hydrolase 3 family.</text>
</comment>
<dbReference type="PROSITE" id="PS00775">
    <property type="entry name" value="GLYCOSYL_HYDROL_F3"/>
    <property type="match status" value="1"/>
</dbReference>
<dbReference type="AlphaFoldDB" id="A0A261XVM8"/>
<dbReference type="Gene3D" id="2.60.40.10">
    <property type="entry name" value="Immunoglobulins"/>
    <property type="match status" value="1"/>
</dbReference>
<dbReference type="InterPro" id="IPR019800">
    <property type="entry name" value="Glyco_hydro_3_AS"/>
</dbReference>
<dbReference type="InterPro" id="IPR001764">
    <property type="entry name" value="Glyco_hydro_3_N"/>
</dbReference>
<dbReference type="InterPro" id="IPR013783">
    <property type="entry name" value="Ig-like_fold"/>
</dbReference>
<gene>
    <name evidence="8" type="ORF">BZG36_04882</name>
</gene>
<keyword evidence="6" id="KW-0624">Polysaccharide degradation</keyword>
<dbReference type="GO" id="GO:0030245">
    <property type="term" value="P:cellulose catabolic process"/>
    <property type="evidence" value="ECO:0007669"/>
    <property type="project" value="UniProtKB-UniPathway"/>
</dbReference>
<dbReference type="EMBL" id="MVBO01000156">
    <property type="protein sequence ID" value="OZJ02388.1"/>
    <property type="molecule type" value="Genomic_DNA"/>
</dbReference>
<dbReference type="Proteomes" id="UP000242875">
    <property type="component" value="Unassembled WGS sequence"/>
</dbReference>
<dbReference type="PROSITE" id="PS51820">
    <property type="entry name" value="PA14"/>
    <property type="match status" value="1"/>
</dbReference>
<dbReference type="PANTHER" id="PTHR42715">
    <property type="entry name" value="BETA-GLUCOSIDASE"/>
    <property type="match status" value="1"/>
</dbReference>
<dbReference type="Pfam" id="PF14310">
    <property type="entry name" value="Fn3-like"/>
    <property type="match status" value="1"/>
</dbReference>
<feature type="domain" description="PA14" evidence="7">
    <location>
        <begin position="400"/>
        <end position="547"/>
    </location>
</feature>
<dbReference type="Gene3D" id="3.40.50.1700">
    <property type="entry name" value="Glycoside hydrolase family 3 C-terminal domain"/>
    <property type="match status" value="1"/>
</dbReference>
<evidence type="ECO:0000256" key="3">
    <source>
        <dbReference type="ARBA" id="ARBA00012744"/>
    </source>
</evidence>
<evidence type="ECO:0000256" key="4">
    <source>
        <dbReference type="ARBA" id="ARBA00022801"/>
    </source>
</evidence>
<comment type="catalytic activity">
    <reaction evidence="1 6">
        <text>Hydrolysis of terminal, non-reducing beta-D-glucosyl residues with release of beta-D-glucose.</text>
        <dbReference type="EC" id="3.2.1.21"/>
    </reaction>
</comment>
<evidence type="ECO:0000313" key="9">
    <source>
        <dbReference type="Proteomes" id="UP000242875"/>
    </source>
</evidence>